<evidence type="ECO:0008006" key="3">
    <source>
        <dbReference type="Google" id="ProtNLM"/>
    </source>
</evidence>
<accession>A0ABS4SMY7</accession>
<evidence type="ECO:0000313" key="2">
    <source>
        <dbReference type="Proteomes" id="UP000781958"/>
    </source>
</evidence>
<sequence>MPDRPVLHHLSPAGRPADGYGQNLVDALAAAGWRVAETALPGAYPRVDQSAILAADIALSRLPDGAWVLVDGLALPGLAGGIALDSRRLRFVALVEQPLWRDPGLAADEAAALRNLEQGALALMRRVLVPSPAVAAEMAALGLPGNMVAVVSPDGDGALRLAALLDA</sequence>
<proteinExistence type="predicted"/>
<gene>
    <name evidence="1" type="ORF">J2851_003685</name>
</gene>
<evidence type="ECO:0000313" key="1">
    <source>
        <dbReference type="EMBL" id="MBP2293900.1"/>
    </source>
</evidence>
<dbReference type="RefSeq" id="WP_209767819.1">
    <property type="nucleotide sequence ID" value="NZ_JAGINP010000013.1"/>
</dbReference>
<dbReference type="Proteomes" id="UP000781958">
    <property type="component" value="Unassembled WGS sequence"/>
</dbReference>
<reference evidence="1 2" key="1">
    <citation type="submission" date="2021-03" db="EMBL/GenBank/DDBJ databases">
        <title>Genomic Encyclopedia of Type Strains, Phase III (KMG-III): the genomes of soil and plant-associated and newly described type strains.</title>
        <authorList>
            <person name="Whitman W."/>
        </authorList>
    </citation>
    <scope>NUCLEOTIDE SEQUENCE [LARGE SCALE GENOMIC DNA]</scope>
    <source>
        <strain evidence="1 2">IMMIB AFH-6</strain>
    </source>
</reference>
<keyword evidence="2" id="KW-1185">Reference proteome</keyword>
<organism evidence="1 2">
    <name type="scientific">Azospirillum rugosum</name>
    <dbReference type="NCBI Taxonomy" id="416170"/>
    <lineage>
        <taxon>Bacteria</taxon>
        <taxon>Pseudomonadati</taxon>
        <taxon>Pseudomonadota</taxon>
        <taxon>Alphaproteobacteria</taxon>
        <taxon>Rhodospirillales</taxon>
        <taxon>Azospirillaceae</taxon>
        <taxon>Azospirillum</taxon>
    </lineage>
</organism>
<protein>
    <recommendedName>
        <fullName evidence="3">Glycosyl transferase</fullName>
    </recommendedName>
</protein>
<comment type="caution">
    <text evidence="1">The sequence shown here is derived from an EMBL/GenBank/DDBJ whole genome shotgun (WGS) entry which is preliminary data.</text>
</comment>
<dbReference type="EMBL" id="JAGINP010000013">
    <property type="protein sequence ID" value="MBP2293900.1"/>
    <property type="molecule type" value="Genomic_DNA"/>
</dbReference>
<name>A0ABS4SMY7_9PROT</name>